<dbReference type="Gene3D" id="1.10.10.60">
    <property type="entry name" value="Homeodomain-like"/>
    <property type="match status" value="2"/>
</dbReference>
<keyword evidence="1" id="KW-0805">Transcription regulation</keyword>
<comment type="caution">
    <text evidence="5">The sequence shown here is derived from an EMBL/GenBank/DDBJ whole genome shotgun (WGS) entry which is preliminary data.</text>
</comment>
<dbReference type="PANTHER" id="PTHR43280">
    <property type="entry name" value="ARAC-FAMILY TRANSCRIPTIONAL REGULATOR"/>
    <property type="match status" value="1"/>
</dbReference>
<dbReference type="Proteomes" id="UP001285921">
    <property type="component" value="Unassembled WGS sequence"/>
</dbReference>
<evidence type="ECO:0000313" key="5">
    <source>
        <dbReference type="EMBL" id="GMK45256.1"/>
    </source>
</evidence>
<feature type="domain" description="HTH araC/xylS-type" evidence="4">
    <location>
        <begin position="181"/>
        <end position="278"/>
    </location>
</feature>
<dbReference type="SUPFAM" id="SSF51215">
    <property type="entry name" value="Regulatory protein AraC"/>
    <property type="match status" value="1"/>
</dbReference>
<dbReference type="InterPro" id="IPR009057">
    <property type="entry name" value="Homeodomain-like_sf"/>
</dbReference>
<evidence type="ECO:0000256" key="1">
    <source>
        <dbReference type="ARBA" id="ARBA00023015"/>
    </source>
</evidence>
<gene>
    <name evidence="5" type="ORF">PghCCS26_23840</name>
</gene>
<accession>A0ABQ6NJG2</accession>
<dbReference type="InterPro" id="IPR018060">
    <property type="entry name" value="HTH_AraC"/>
</dbReference>
<organism evidence="5 6">
    <name type="scientific">Paenibacillus glycanilyticus</name>
    <dbReference type="NCBI Taxonomy" id="126569"/>
    <lineage>
        <taxon>Bacteria</taxon>
        <taxon>Bacillati</taxon>
        <taxon>Bacillota</taxon>
        <taxon>Bacilli</taxon>
        <taxon>Bacillales</taxon>
        <taxon>Paenibacillaceae</taxon>
        <taxon>Paenibacillus</taxon>
    </lineage>
</organism>
<keyword evidence="2" id="KW-0238">DNA-binding</keyword>
<dbReference type="Pfam" id="PF12833">
    <property type="entry name" value="HTH_18"/>
    <property type="match status" value="1"/>
</dbReference>
<evidence type="ECO:0000256" key="2">
    <source>
        <dbReference type="ARBA" id="ARBA00023125"/>
    </source>
</evidence>
<sequence>MDTKIQILQRQFDHLKIDVIMAAYSEREAGWLNNNDEIDYYRVFYLMEGHAVLETKGVGYDLIPGRIYVLRPKQKVSYNIAIKQTIKAYWCHFRIRNADDMKFMKLPKLPFSSSVAIQDECHVVGIMQKMIQAQEFPTVSTNLRLHSGILELIAYLLDHSSWDDLNDAYFIGNEVGKEKWDDVLLYIEQNLHHNIQIEDLAKVAYLHPNYLITSFKSIMGCSPIQYVTERRLELAKKLLKETDLPISEIAGKVGMLNHYLPRLLKRHTGITPKQYRRFMKLELPKALGAAEHKEVNN</sequence>
<evidence type="ECO:0000259" key="4">
    <source>
        <dbReference type="PROSITE" id="PS01124"/>
    </source>
</evidence>
<dbReference type="SUPFAM" id="SSF46689">
    <property type="entry name" value="Homeodomain-like"/>
    <property type="match status" value="2"/>
</dbReference>
<evidence type="ECO:0000313" key="6">
    <source>
        <dbReference type="Proteomes" id="UP001285921"/>
    </source>
</evidence>
<dbReference type="InterPro" id="IPR037923">
    <property type="entry name" value="HTH-like"/>
</dbReference>
<dbReference type="PANTHER" id="PTHR43280:SF34">
    <property type="entry name" value="ARAC-FAMILY TRANSCRIPTIONAL REGULATOR"/>
    <property type="match status" value="1"/>
</dbReference>
<dbReference type="PROSITE" id="PS01124">
    <property type="entry name" value="HTH_ARAC_FAMILY_2"/>
    <property type="match status" value="1"/>
</dbReference>
<reference evidence="5 6" key="1">
    <citation type="submission" date="2023-05" db="EMBL/GenBank/DDBJ databases">
        <title>Draft genome of Paenibacillus sp. CCS26.</title>
        <authorList>
            <person name="Akita H."/>
            <person name="Shinto Y."/>
            <person name="Kimura Z."/>
        </authorList>
    </citation>
    <scope>NUCLEOTIDE SEQUENCE [LARGE SCALE GENOMIC DNA]</scope>
    <source>
        <strain evidence="5 6">CCS26</strain>
    </source>
</reference>
<proteinExistence type="predicted"/>
<protein>
    <submittedName>
        <fullName evidence="5">AraC family transcriptional regulator</fullName>
    </submittedName>
</protein>
<name>A0ABQ6NJG2_9BACL</name>
<dbReference type="EMBL" id="BTCL01000006">
    <property type="protein sequence ID" value="GMK45256.1"/>
    <property type="molecule type" value="Genomic_DNA"/>
</dbReference>
<dbReference type="RefSeq" id="WP_127491816.1">
    <property type="nucleotide sequence ID" value="NZ_BTCL01000006.1"/>
</dbReference>
<keyword evidence="6" id="KW-1185">Reference proteome</keyword>
<evidence type="ECO:0000256" key="3">
    <source>
        <dbReference type="ARBA" id="ARBA00023163"/>
    </source>
</evidence>
<dbReference type="SMART" id="SM00342">
    <property type="entry name" value="HTH_ARAC"/>
    <property type="match status" value="1"/>
</dbReference>
<keyword evidence="3" id="KW-0804">Transcription</keyword>